<dbReference type="InterPro" id="IPR037516">
    <property type="entry name" value="Tripartite_DENN"/>
</dbReference>
<dbReference type="GO" id="GO:0005886">
    <property type="term" value="C:plasma membrane"/>
    <property type="evidence" value="ECO:0007669"/>
    <property type="project" value="TreeGrafter"/>
</dbReference>
<evidence type="ECO:0000259" key="1">
    <source>
        <dbReference type="PROSITE" id="PS50211"/>
    </source>
</evidence>
<dbReference type="STRING" id="675824.A0A1E3PX88"/>
<keyword evidence="3" id="KW-1185">Reference proteome</keyword>
<reference evidence="2 3" key="1">
    <citation type="journal article" date="2016" name="Proc. Natl. Acad. Sci. U.S.A.">
        <title>Comparative genomics of biotechnologically important yeasts.</title>
        <authorList>
            <person name="Riley R."/>
            <person name="Haridas S."/>
            <person name="Wolfe K.H."/>
            <person name="Lopes M.R."/>
            <person name="Hittinger C.T."/>
            <person name="Goeker M."/>
            <person name="Salamov A.A."/>
            <person name="Wisecaver J.H."/>
            <person name="Long T.M."/>
            <person name="Calvey C.H."/>
            <person name="Aerts A.L."/>
            <person name="Barry K.W."/>
            <person name="Choi C."/>
            <person name="Clum A."/>
            <person name="Coughlan A.Y."/>
            <person name="Deshpande S."/>
            <person name="Douglass A.P."/>
            <person name="Hanson S.J."/>
            <person name="Klenk H.-P."/>
            <person name="LaButti K.M."/>
            <person name="Lapidus A."/>
            <person name="Lindquist E.A."/>
            <person name="Lipzen A.M."/>
            <person name="Meier-Kolthoff J.P."/>
            <person name="Ohm R.A."/>
            <person name="Otillar R.P."/>
            <person name="Pangilinan J.L."/>
            <person name="Peng Y."/>
            <person name="Rokas A."/>
            <person name="Rosa C.A."/>
            <person name="Scheuner C."/>
            <person name="Sibirny A.A."/>
            <person name="Slot J.C."/>
            <person name="Stielow J.B."/>
            <person name="Sun H."/>
            <person name="Kurtzman C.P."/>
            <person name="Blackwell M."/>
            <person name="Grigoriev I.V."/>
            <person name="Jeffries T.W."/>
        </authorList>
    </citation>
    <scope>NUCLEOTIDE SEQUENCE [LARGE SCALE GENOMIC DNA]</scope>
    <source>
        <strain evidence="2 3">NRRL Y-11557</strain>
    </source>
</reference>
<proteinExistence type="predicted"/>
<name>A0A1E3PX88_LIPST</name>
<dbReference type="Pfam" id="PF08616">
    <property type="entry name" value="SPA"/>
    <property type="match status" value="1"/>
</dbReference>
<dbReference type="Proteomes" id="UP000094385">
    <property type="component" value="Unassembled WGS sequence"/>
</dbReference>
<organism evidence="2 3">
    <name type="scientific">Lipomyces starkeyi NRRL Y-11557</name>
    <dbReference type="NCBI Taxonomy" id="675824"/>
    <lineage>
        <taxon>Eukaryota</taxon>
        <taxon>Fungi</taxon>
        <taxon>Dikarya</taxon>
        <taxon>Ascomycota</taxon>
        <taxon>Saccharomycotina</taxon>
        <taxon>Lipomycetes</taxon>
        <taxon>Lipomycetales</taxon>
        <taxon>Lipomycetaceae</taxon>
        <taxon>Lipomyces</taxon>
    </lineage>
</organism>
<dbReference type="OrthoDB" id="66409at2759"/>
<dbReference type="PANTHER" id="PTHR28245:SF1">
    <property type="entry name" value="ARF3-INTERACTING PROTEIN 1"/>
    <property type="match status" value="1"/>
</dbReference>
<dbReference type="InterPro" id="IPR012860">
    <property type="entry name" value="Afi1_N"/>
</dbReference>
<dbReference type="AlphaFoldDB" id="A0A1E3PX88"/>
<sequence>MFKTNLASNMKHQYWYLSVTANGAGEHVEYVLAAEFDVDKGPTVKYQYPRRIEGDEELLAELMLPDQAHAREEDWTVFFLHKRPKSSNVRGHSASREHNSMLYALNLANTKITSDAKRGAIVRAIAICTRHSFIQIYKPILLLAMTEYFENLNIDVLKTLYQSLNAMDISSMPSFEPYEKQILSSNSMRNLFVERFHVQQLQPLIERTKGVHPHNSILSHDGVKASLNKYDTHFYESKIKFNNLDIPMRIPVDSFPDCVGDPSPMLLLTTILNAPPKSFSVIHPHLTTSGSKTHPLIVLINALLTEKRIVFMGPGRAAKDVVDAVLSACSLISSGILRGFSHRAYPYTDLSKIDQLIHVPGYIAGVTNPAFENHPSWWDILCNIETGEVRISKFIKQPERLSHGVPLSVSRSAVAGLGNLPDASFIEDIKPMVLNRYGEDAIRGRFRKFISQFIQLCAAYDEAHGLDSALIGSRGLWPVMEQGYVISGHGYVWTDQQQKTRDLNHYMYVIEGWKKTTNYKNYTFDLQRLVPIPVANMDLQHQIDRLRKLRMSSSSSAEIFDAIRDVVVKPDQITQLLACLPQSQDGLLPIAAGLFHTHEEVRYSAAEIMNRIRDHEAGRHFYDELGLFHKLAFERLYRKIAEADSWS</sequence>
<dbReference type="PROSITE" id="PS50211">
    <property type="entry name" value="DENN"/>
    <property type="match status" value="1"/>
</dbReference>
<protein>
    <recommendedName>
        <fullName evidence="1">UDENN domain-containing protein</fullName>
    </recommendedName>
</protein>
<feature type="domain" description="UDENN" evidence="1">
    <location>
        <begin position="29"/>
        <end position="500"/>
    </location>
</feature>
<dbReference type="Pfam" id="PF07792">
    <property type="entry name" value="Afi1"/>
    <property type="match status" value="1"/>
</dbReference>
<gene>
    <name evidence="2" type="ORF">LIPSTDRAFT_6736</name>
</gene>
<dbReference type="EMBL" id="KV454303">
    <property type="protein sequence ID" value="ODQ69542.1"/>
    <property type="molecule type" value="Genomic_DNA"/>
</dbReference>
<evidence type="ECO:0000313" key="2">
    <source>
        <dbReference type="EMBL" id="ODQ69542.1"/>
    </source>
</evidence>
<evidence type="ECO:0000313" key="3">
    <source>
        <dbReference type="Proteomes" id="UP000094385"/>
    </source>
</evidence>
<dbReference type="PANTHER" id="PTHR28245">
    <property type="entry name" value="ARF3-INTERACTING PROTEIN 1"/>
    <property type="match status" value="1"/>
</dbReference>
<dbReference type="InterPro" id="IPR052809">
    <property type="entry name" value="Actin_polarity_regulatory"/>
</dbReference>
<accession>A0A1E3PX88</accession>
<dbReference type="GO" id="GO:0051666">
    <property type="term" value="P:actin cortical patch localization"/>
    <property type="evidence" value="ECO:0007669"/>
    <property type="project" value="TreeGrafter"/>
</dbReference>